<dbReference type="Proteomes" id="UP001529491">
    <property type="component" value="Chromosome"/>
</dbReference>
<evidence type="ECO:0008006" key="4">
    <source>
        <dbReference type="Google" id="ProtNLM"/>
    </source>
</evidence>
<feature type="transmembrane region" description="Helical" evidence="1">
    <location>
        <begin position="6"/>
        <end position="24"/>
    </location>
</feature>
<keyword evidence="1" id="KW-1133">Transmembrane helix</keyword>
<accession>A0ABZ0K0W9</accession>
<proteinExistence type="predicted"/>
<feature type="transmembrane region" description="Helical" evidence="1">
    <location>
        <begin position="80"/>
        <end position="98"/>
    </location>
</feature>
<dbReference type="RefSeq" id="WP_310469628.1">
    <property type="nucleotide sequence ID" value="NZ_CP136522.1"/>
</dbReference>
<protein>
    <recommendedName>
        <fullName evidence="4">YutG/PgpA domain-containing protein</fullName>
    </recommendedName>
</protein>
<organism evidence="2 3">
    <name type="scientific">Shewanella youngdeokensis</name>
    <dbReference type="NCBI Taxonomy" id="2999068"/>
    <lineage>
        <taxon>Bacteria</taxon>
        <taxon>Pseudomonadati</taxon>
        <taxon>Pseudomonadota</taxon>
        <taxon>Gammaproteobacteria</taxon>
        <taxon>Alteromonadales</taxon>
        <taxon>Shewanellaceae</taxon>
        <taxon>Shewanella</taxon>
    </lineage>
</organism>
<keyword evidence="3" id="KW-1185">Reference proteome</keyword>
<evidence type="ECO:0000313" key="2">
    <source>
        <dbReference type="EMBL" id="WOT05365.1"/>
    </source>
</evidence>
<gene>
    <name evidence="2" type="ORF">RGE70_00630</name>
</gene>
<keyword evidence="1" id="KW-0472">Membrane</keyword>
<evidence type="ECO:0000313" key="3">
    <source>
        <dbReference type="Proteomes" id="UP001529491"/>
    </source>
</evidence>
<sequence length="100" mass="11102">MDWFDIVTGIAAIFGLAALISIWYQAWPFIILVAGIFLVNTYTVYAMIIIQIFGTFIHLYDPVTKGRRAGVRIIDAIFDGLHVTFGVVATAWFVGLFLSG</sequence>
<dbReference type="EMBL" id="CP136522">
    <property type="protein sequence ID" value="WOT05365.1"/>
    <property type="molecule type" value="Genomic_DNA"/>
</dbReference>
<feature type="transmembrane region" description="Helical" evidence="1">
    <location>
        <begin position="31"/>
        <end position="60"/>
    </location>
</feature>
<evidence type="ECO:0000256" key="1">
    <source>
        <dbReference type="SAM" id="Phobius"/>
    </source>
</evidence>
<name>A0ABZ0K0W9_9GAMM</name>
<reference evidence="2 3" key="1">
    <citation type="submission" date="2023-10" db="EMBL/GenBank/DDBJ databases">
        <title>Complete genome sequence of Shewanella sp. DAU334.</title>
        <authorList>
            <person name="Lee Y.-S."/>
            <person name="Jeong H.-R."/>
            <person name="Hwang E.-J."/>
            <person name="Choi Y.-L."/>
            <person name="Kim G.-D."/>
        </authorList>
    </citation>
    <scope>NUCLEOTIDE SEQUENCE [LARGE SCALE GENOMIC DNA]</scope>
    <source>
        <strain evidence="2 3">DAU334</strain>
    </source>
</reference>
<keyword evidence="1" id="KW-0812">Transmembrane</keyword>